<proteinExistence type="predicted"/>
<name>A0AAD2JUT5_9AGAR</name>
<protein>
    <submittedName>
        <fullName evidence="1">Uncharacterized protein</fullName>
    </submittedName>
</protein>
<evidence type="ECO:0000313" key="2">
    <source>
        <dbReference type="Proteomes" id="UP001295794"/>
    </source>
</evidence>
<reference evidence="1" key="1">
    <citation type="submission" date="2023-11" db="EMBL/GenBank/DDBJ databases">
        <authorList>
            <person name="De Vega J J."/>
            <person name="De Vega J J."/>
        </authorList>
    </citation>
    <scope>NUCLEOTIDE SEQUENCE</scope>
</reference>
<organism evidence="1 2">
    <name type="scientific">Mycena citricolor</name>
    <dbReference type="NCBI Taxonomy" id="2018698"/>
    <lineage>
        <taxon>Eukaryota</taxon>
        <taxon>Fungi</taxon>
        <taxon>Dikarya</taxon>
        <taxon>Basidiomycota</taxon>
        <taxon>Agaricomycotina</taxon>
        <taxon>Agaricomycetes</taxon>
        <taxon>Agaricomycetidae</taxon>
        <taxon>Agaricales</taxon>
        <taxon>Marasmiineae</taxon>
        <taxon>Mycenaceae</taxon>
        <taxon>Mycena</taxon>
    </lineage>
</organism>
<evidence type="ECO:0000313" key="1">
    <source>
        <dbReference type="EMBL" id="CAK5262991.1"/>
    </source>
</evidence>
<sequence>MCSEIGSRKACLEYARASRSGTRAASVKLNMTMTSVGKADHDRWLMIAVSDRPELAARVHDDRCPLVPLSRSLLIRTSHAAAALIGMELGPEASKFLELPDEILLLILGDTDLERDASLLGLASLCRRLHFIALPIYLAAHGIADPAKFAAVTIDVQTGKDTLLGLQRALYLSDVEQLEISCFLPPGVEPDISMILRHFHRLNRCVEQLKSVRRIVFDLNIPEKENADRLDTGDFVCWAEALTVVLCSMLNARLGCTELTVRGGEFFAEAWKELEVEPAHRPILLRPISKVLSRDSDGWDSNRWRIGSNQFVSVDLLEEWTALRSFSIESSILLINPFLVWTLSALRLSRITTFQLRGIRLDCATWSQVLRALAASIPVATSVVFIDLYGISGADILHFLEKIGRQLRRLTLGYTEYSFRVQSSCPDSAPCPKMPLLERLHAPLPFVTHFLKKAVNVESLKTLRVSPRMLISRRFGGMRHAGKTVLAVLDHLRKRKALHKVQIELEMHCGPKAAWASAMESDLLDPFPAEMTDALSAVRRLVLLGDWDTVRPDLNLDILARWITQFSGVTQMSLRPESDAKRPQKATAAWASASNARLLCARNPNVELLELDGNIFDTRLASFKQATGT</sequence>
<keyword evidence="2" id="KW-1185">Reference proteome</keyword>
<comment type="caution">
    <text evidence="1">The sequence shown here is derived from an EMBL/GenBank/DDBJ whole genome shotgun (WGS) entry which is preliminary data.</text>
</comment>
<accession>A0AAD2JUT5</accession>
<dbReference type="Proteomes" id="UP001295794">
    <property type="component" value="Unassembled WGS sequence"/>
</dbReference>
<gene>
    <name evidence="1" type="ORF">MYCIT1_LOCUS2127</name>
</gene>
<dbReference type="EMBL" id="CAVNYO010000030">
    <property type="protein sequence ID" value="CAK5262991.1"/>
    <property type="molecule type" value="Genomic_DNA"/>
</dbReference>
<dbReference type="AlphaFoldDB" id="A0AAD2JUT5"/>